<evidence type="ECO:0000256" key="5">
    <source>
        <dbReference type="ARBA" id="ARBA00022840"/>
    </source>
</evidence>
<dbReference type="GO" id="GO:0036431">
    <property type="term" value="F:dCMP kinase activity"/>
    <property type="evidence" value="ECO:0007669"/>
    <property type="project" value="InterPro"/>
</dbReference>
<protein>
    <recommendedName>
        <fullName evidence="8">Cytidylate kinase</fullName>
        <shortName evidence="8">CK</shortName>
        <ecNumber evidence="8">2.7.4.25</ecNumber>
    </recommendedName>
    <alternativeName>
        <fullName evidence="8">Cytidine monophosphate kinase</fullName>
        <shortName evidence="8">CMP kinase</shortName>
    </alternativeName>
</protein>
<keyword evidence="8" id="KW-0963">Cytoplasm</keyword>
<dbReference type="InterPro" id="IPR011994">
    <property type="entry name" value="Cytidylate_kinase_dom"/>
</dbReference>
<accession>A0A4U8W8R0</accession>
<dbReference type="GO" id="GO:0036430">
    <property type="term" value="F:CMP kinase activity"/>
    <property type="evidence" value="ECO:0007669"/>
    <property type="project" value="RHEA"/>
</dbReference>
<evidence type="ECO:0000256" key="2">
    <source>
        <dbReference type="ARBA" id="ARBA00022679"/>
    </source>
</evidence>
<evidence type="ECO:0000256" key="6">
    <source>
        <dbReference type="ARBA" id="ARBA00047615"/>
    </source>
</evidence>
<keyword evidence="5 8" id="KW-0067">ATP-binding</keyword>
<proteinExistence type="inferred from homology"/>
<feature type="domain" description="Cytidylate kinase" evidence="9">
    <location>
        <begin position="6"/>
        <end position="222"/>
    </location>
</feature>
<dbReference type="InterPro" id="IPR027417">
    <property type="entry name" value="P-loop_NTPase"/>
</dbReference>
<evidence type="ECO:0000313" key="11">
    <source>
        <dbReference type="Proteomes" id="UP000290013"/>
    </source>
</evidence>
<dbReference type="Pfam" id="PF02224">
    <property type="entry name" value="Cytidylate_kin"/>
    <property type="match status" value="1"/>
</dbReference>
<feature type="binding site" evidence="8">
    <location>
        <begin position="10"/>
        <end position="18"/>
    </location>
    <ligand>
        <name>ATP</name>
        <dbReference type="ChEBI" id="CHEBI:30616"/>
    </ligand>
</feature>
<comment type="catalytic activity">
    <reaction evidence="6 8">
        <text>dCMP + ATP = dCDP + ADP</text>
        <dbReference type="Rhea" id="RHEA:25094"/>
        <dbReference type="ChEBI" id="CHEBI:30616"/>
        <dbReference type="ChEBI" id="CHEBI:57566"/>
        <dbReference type="ChEBI" id="CHEBI:58593"/>
        <dbReference type="ChEBI" id="CHEBI:456216"/>
        <dbReference type="EC" id="2.7.4.25"/>
    </reaction>
</comment>
<keyword evidence="4 8" id="KW-0418">Kinase</keyword>
<dbReference type="SUPFAM" id="SSF52540">
    <property type="entry name" value="P-loop containing nucleoside triphosphate hydrolases"/>
    <property type="match status" value="1"/>
</dbReference>
<evidence type="ECO:0000256" key="7">
    <source>
        <dbReference type="ARBA" id="ARBA00048478"/>
    </source>
</evidence>
<dbReference type="PANTHER" id="PTHR21299">
    <property type="entry name" value="CYTIDYLATE KINASE/PANTOATE-BETA-ALANINE LIGASE"/>
    <property type="match status" value="1"/>
</dbReference>
<dbReference type="Gene3D" id="3.40.50.300">
    <property type="entry name" value="P-loop containing nucleotide triphosphate hydrolases"/>
    <property type="match status" value="1"/>
</dbReference>
<keyword evidence="3 8" id="KW-0547">Nucleotide-binding</keyword>
<evidence type="ECO:0000313" key="10">
    <source>
        <dbReference type="EMBL" id="VFB02631.1"/>
    </source>
</evidence>
<dbReference type="GO" id="GO:0005829">
    <property type="term" value="C:cytosol"/>
    <property type="evidence" value="ECO:0007669"/>
    <property type="project" value="TreeGrafter"/>
</dbReference>
<evidence type="ECO:0000256" key="4">
    <source>
        <dbReference type="ARBA" id="ARBA00022777"/>
    </source>
</evidence>
<comment type="catalytic activity">
    <reaction evidence="7 8">
        <text>CMP + ATP = CDP + ADP</text>
        <dbReference type="Rhea" id="RHEA:11600"/>
        <dbReference type="ChEBI" id="CHEBI:30616"/>
        <dbReference type="ChEBI" id="CHEBI:58069"/>
        <dbReference type="ChEBI" id="CHEBI:60377"/>
        <dbReference type="ChEBI" id="CHEBI:456216"/>
        <dbReference type="EC" id="2.7.4.25"/>
    </reaction>
</comment>
<dbReference type="Proteomes" id="UP000290013">
    <property type="component" value="Chromosome"/>
</dbReference>
<dbReference type="KEGG" id="ctai:NCTC12078_00608"/>
<comment type="subcellular location">
    <subcellularLocation>
        <location evidence="8">Cytoplasm</location>
    </subcellularLocation>
</comment>
<keyword evidence="2 8" id="KW-0808">Transferase</keyword>
<dbReference type="GO" id="GO:0005524">
    <property type="term" value="F:ATP binding"/>
    <property type="evidence" value="ECO:0007669"/>
    <property type="project" value="UniProtKB-UniRule"/>
</dbReference>
<dbReference type="EC" id="2.7.4.25" evidence="8"/>
<sequence length="228" mass="25921">MKKPVIAIDGYSSTGKSSISKIIAEKLGIVHLDTGALYRGITWFALQNCTDKDGNISLPKLYDSFSVISLEFKRDEDELVLYVNQINVSKEIRTAEVSDHVSFIAKQKEVRDFLLETQRSIARNGGVIMDGRDIGTVVLPSADFKFFLTASIEERTRRRYEELLALGLEADIDQVRENLIERDRIDSEREISPLKKADDAIEIDNTNLSKSQTIESILYHLKKINDFY</sequence>
<gene>
    <name evidence="8 10" type="primary">cmk</name>
    <name evidence="10" type="ORF">NCTC12078_00608</name>
</gene>
<dbReference type="NCBIfam" id="TIGR00017">
    <property type="entry name" value="cmk"/>
    <property type="match status" value="1"/>
</dbReference>
<dbReference type="InterPro" id="IPR003136">
    <property type="entry name" value="Cytidylate_kin"/>
</dbReference>
<dbReference type="GO" id="GO:0006220">
    <property type="term" value="P:pyrimidine nucleotide metabolic process"/>
    <property type="evidence" value="ECO:0007669"/>
    <property type="project" value="UniProtKB-UniRule"/>
</dbReference>
<comment type="similarity">
    <text evidence="1 8">Belongs to the cytidylate kinase family. Type 1 subfamily.</text>
</comment>
<dbReference type="RefSeq" id="WP_165450363.1">
    <property type="nucleotide sequence ID" value="NZ_LR215974.1"/>
</dbReference>
<reference evidence="10 11" key="1">
    <citation type="submission" date="2019-02" db="EMBL/GenBank/DDBJ databases">
        <authorList>
            <consortium name="Pathogen Informatics"/>
        </authorList>
    </citation>
    <scope>NUCLEOTIDE SEQUENCE [LARGE SCALE GENOMIC DNA]</scope>
    <source>
        <strain evidence="10 11">3012STDY6944375</strain>
    </source>
</reference>
<organism evidence="10 11">
    <name type="scientific">Chryseobacterium taihuense</name>
    <dbReference type="NCBI Taxonomy" id="1141221"/>
    <lineage>
        <taxon>Bacteria</taxon>
        <taxon>Pseudomonadati</taxon>
        <taxon>Bacteroidota</taxon>
        <taxon>Flavobacteriia</taxon>
        <taxon>Flavobacteriales</taxon>
        <taxon>Weeksellaceae</taxon>
        <taxon>Chryseobacterium group</taxon>
        <taxon>Chryseobacterium</taxon>
    </lineage>
</organism>
<dbReference type="AlphaFoldDB" id="A0A4U8W8R0"/>
<evidence type="ECO:0000256" key="3">
    <source>
        <dbReference type="ARBA" id="ARBA00022741"/>
    </source>
</evidence>
<dbReference type="HAMAP" id="MF_00238">
    <property type="entry name" value="Cytidyl_kinase_type1"/>
    <property type="match status" value="1"/>
</dbReference>
<dbReference type="EMBL" id="LR215974">
    <property type="protein sequence ID" value="VFB02631.1"/>
    <property type="molecule type" value="Genomic_DNA"/>
</dbReference>
<dbReference type="PANTHER" id="PTHR21299:SF2">
    <property type="entry name" value="CYTIDYLATE KINASE"/>
    <property type="match status" value="1"/>
</dbReference>
<dbReference type="GO" id="GO:0015949">
    <property type="term" value="P:nucleobase-containing small molecule interconversion"/>
    <property type="evidence" value="ECO:0007669"/>
    <property type="project" value="TreeGrafter"/>
</dbReference>
<evidence type="ECO:0000259" key="9">
    <source>
        <dbReference type="Pfam" id="PF02224"/>
    </source>
</evidence>
<name>A0A4U8W8R0_9FLAO</name>
<evidence type="ECO:0000256" key="8">
    <source>
        <dbReference type="HAMAP-Rule" id="MF_00238"/>
    </source>
</evidence>
<evidence type="ECO:0000256" key="1">
    <source>
        <dbReference type="ARBA" id="ARBA00009427"/>
    </source>
</evidence>
<dbReference type="CDD" id="cd02020">
    <property type="entry name" value="CMPK"/>
    <property type="match status" value="1"/>
</dbReference>